<feature type="region of interest" description="Disordered" evidence="1">
    <location>
        <begin position="1"/>
        <end position="45"/>
    </location>
</feature>
<gene>
    <name evidence="3" type="ORF">ENW50_08335</name>
</gene>
<feature type="region of interest" description="Disordered" evidence="1">
    <location>
        <begin position="69"/>
        <end position="97"/>
    </location>
</feature>
<accession>A0A7V4XT56</accession>
<proteinExistence type="predicted"/>
<dbReference type="EMBL" id="DTKL01000053">
    <property type="protein sequence ID" value="HGY94672.1"/>
    <property type="molecule type" value="Genomic_DNA"/>
</dbReference>
<organism evidence="3">
    <name type="scientific">Acidobacterium capsulatum</name>
    <dbReference type="NCBI Taxonomy" id="33075"/>
    <lineage>
        <taxon>Bacteria</taxon>
        <taxon>Pseudomonadati</taxon>
        <taxon>Acidobacteriota</taxon>
        <taxon>Terriglobia</taxon>
        <taxon>Terriglobales</taxon>
        <taxon>Acidobacteriaceae</taxon>
        <taxon>Acidobacterium</taxon>
    </lineage>
</organism>
<sequence length="160" mass="16863">MKAVPAVPAPAPAAAPMSAPLPPPARPPIRAPRPAPPPIKPRERRPLPFSTCEMVLVITGKLCPCTSMRSRRSASTAPPLKRPSGLASRTAPSARAPLGTTTFPLASVIAFSTVAVNVSPLWLILEPRSWLMRTRISRPAGITCTGGGEGARRARAVREL</sequence>
<keyword evidence="2" id="KW-0472">Membrane</keyword>
<dbReference type="AlphaFoldDB" id="A0A7V4XT56"/>
<comment type="caution">
    <text evidence="3">The sequence shown here is derived from an EMBL/GenBank/DDBJ whole genome shotgun (WGS) entry which is preliminary data.</text>
</comment>
<evidence type="ECO:0000256" key="2">
    <source>
        <dbReference type="SAM" id="Phobius"/>
    </source>
</evidence>
<protein>
    <submittedName>
        <fullName evidence="3">Uncharacterized protein</fullName>
    </submittedName>
</protein>
<evidence type="ECO:0000256" key="1">
    <source>
        <dbReference type="SAM" id="MobiDB-lite"/>
    </source>
</evidence>
<keyword evidence="2" id="KW-0812">Transmembrane</keyword>
<keyword evidence="2" id="KW-1133">Transmembrane helix</keyword>
<evidence type="ECO:0000313" key="3">
    <source>
        <dbReference type="EMBL" id="HGY94672.1"/>
    </source>
</evidence>
<feature type="transmembrane region" description="Helical" evidence="2">
    <location>
        <begin position="103"/>
        <end position="125"/>
    </location>
</feature>
<feature type="compositionally biased region" description="Pro residues" evidence="1">
    <location>
        <begin position="7"/>
        <end position="39"/>
    </location>
</feature>
<reference evidence="3" key="1">
    <citation type="journal article" date="2020" name="mSystems">
        <title>Genome- and Community-Level Interaction Insights into Carbon Utilization and Element Cycling Functions of Hydrothermarchaeota in Hydrothermal Sediment.</title>
        <authorList>
            <person name="Zhou Z."/>
            <person name="Liu Y."/>
            <person name="Xu W."/>
            <person name="Pan J."/>
            <person name="Luo Z.H."/>
            <person name="Li M."/>
        </authorList>
    </citation>
    <scope>NUCLEOTIDE SEQUENCE [LARGE SCALE GENOMIC DNA]</scope>
    <source>
        <strain evidence="3">SpSt-855</strain>
    </source>
</reference>
<name>A0A7V4XT56_9BACT</name>